<comment type="caution">
    <text evidence="1">The sequence shown here is derived from an EMBL/GenBank/DDBJ whole genome shotgun (WGS) entry which is preliminary data.</text>
</comment>
<keyword evidence="2" id="KW-1185">Reference proteome</keyword>
<proteinExistence type="predicted"/>
<evidence type="ECO:0000313" key="1">
    <source>
        <dbReference type="EMBL" id="KAL2840586.1"/>
    </source>
</evidence>
<dbReference type="Proteomes" id="UP001610446">
    <property type="component" value="Unassembled WGS sequence"/>
</dbReference>
<dbReference type="InterPro" id="IPR027417">
    <property type="entry name" value="P-loop_NTPase"/>
</dbReference>
<dbReference type="EMBL" id="JBFXLU010000119">
    <property type="protein sequence ID" value="KAL2840586.1"/>
    <property type="molecule type" value="Genomic_DNA"/>
</dbReference>
<reference evidence="1 2" key="1">
    <citation type="submission" date="2024-07" db="EMBL/GenBank/DDBJ databases">
        <title>Section-level genome sequencing and comparative genomics of Aspergillus sections Usti and Cavernicolus.</title>
        <authorList>
            <consortium name="Lawrence Berkeley National Laboratory"/>
            <person name="Nybo J.L."/>
            <person name="Vesth T.C."/>
            <person name="Theobald S."/>
            <person name="Frisvad J.C."/>
            <person name="Larsen T.O."/>
            <person name="Kjaerboelling I."/>
            <person name="Rothschild-Mancinelli K."/>
            <person name="Lyhne E.K."/>
            <person name="Kogle M.E."/>
            <person name="Barry K."/>
            <person name="Clum A."/>
            <person name="Na H."/>
            <person name="Ledsgaard L."/>
            <person name="Lin J."/>
            <person name="Lipzen A."/>
            <person name="Kuo A."/>
            <person name="Riley R."/>
            <person name="Mondo S."/>
            <person name="Labutti K."/>
            <person name="Haridas S."/>
            <person name="Pangalinan J."/>
            <person name="Salamov A.A."/>
            <person name="Simmons B.A."/>
            <person name="Magnuson J.K."/>
            <person name="Chen J."/>
            <person name="Drula E."/>
            <person name="Henrissat B."/>
            <person name="Wiebenga A."/>
            <person name="Lubbers R.J."/>
            <person name="Gomes A.C."/>
            <person name="Makela M.R."/>
            <person name="Stajich J."/>
            <person name="Grigoriev I.V."/>
            <person name="Mortensen U.H."/>
            <person name="De Vries R.P."/>
            <person name="Baker S.E."/>
            <person name="Andersen M.R."/>
        </authorList>
    </citation>
    <scope>NUCLEOTIDE SEQUENCE [LARGE SCALE GENOMIC DNA]</scope>
    <source>
        <strain evidence="1 2">CBS 123904</strain>
    </source>
</reference>
<protein>
    <submittedName>
        <fullName evidence="1">Uncharacterized protein</fullName>
    </submittedName>
</protein>
<organism evidence="1 2">
    <name type="scientific">Aspergillus pseudoustus</name>
    <dbReference type="NCBI Taxonomy" id="1810923"/>
    <lineage>
        <taxon>Eukaryota</taxon>
        <taxon>Fungi</taxon>
        <taxon>Dikarya</taxon>
        <taxon>Ascomycota</taxon>
        <taxon>Pezizomycotina</taxon>
        <taxon>Eurotiomycetes</taxon>
        <taxon>Eurotiomycetidae</taxon>
        <taxon>Eurotiales</taxon>
        <taxon>Aspergillaceae</taxon>
        <taxon>Aspergillus</taxon>
        <taxon>Aspergillus subgen. Nidulantes</taxon>
    </lineage>
</organism>
<sequence length="133" mass="14363">MTYDTVAIGLNLTAANRIHLLEPQWDPSVEGQAIGRANILEIQKNKQQLASLTLESDSNESLTGRTEMSHNEAKFILGVGAKDLDAMATHGSSAQQARGFLTAEAMKVASGRELQLMMAAGQAAKNRRGNRQK</sequence>
<gene>
    <name evidence="1" type="ORF">BJY01DRAFT_249956</name>
</gene>
<dbReference type="Gene3D" id="3.40.50.300">
    <property type="entry name" value="P-loop containing nucleotide triphosphate hydrolases"/>
    <property type="match status" value="1"/>
</dbReference>
<evidence type="ECO:0000313" key="2">
    <source>
        <dbReference type="Proteomes" id="UP001610446"/>
    </source>
</evidence>
<name>A0ABR4JKK6_9EURO</name>
<dbReference type="SUPFAM" id="SSF52540">
    <property type="entry name" value="P-loop containing nucleoside triphosphate hydrolases"/>
    <property type="match status" value="1"/>
</dbReference>
<accession>A0ABR4JKK6</accession>